<dbReference type="AlphaFoldDB" id="A0ABD3P6I6"/>
<feature type="compositionally biased region" description="Basic residues" evidence="1">
    <location>
        <begin position="92"/>
        <end position="105"/>
    </location>
</feature>
<dbReference type="PANTHER" id="PTHR35213">
    <property type="entry name" value="RING-TYPE DOMAIN-CONTAINING PROTEIN-RELATED"/>
    <property type="match status" value="1"/>
</dbReference>
<evidence type="ECO:0000313" key="3">
    <source>
        <dbReference type="Proteomes" id="UP001530400"/>
    </source>
</evidence>
<keyword evidence="3" id="KW-1185">Reference proteome</keyword>
<organism evidence="2 3">
    <name type="scientific">Cyclotella atomus</name>
    <dbReference type="NCBI Taxonomy" id="382360"/>
    <lineage>
        <taxon>Eukaryota</taxon>
        <taxon>Sar</taxon>
        <taxon>Stramenopiles</taxon>
        <taxon>Ochrophyta</taxon>
        <taxon>Bacillariophyta</taxon>
        <taxon>Coscinodiscophyceae</taxon>
        <taxon>Thalassiosirophycidae</taxon>
        <taxon>Stephanodiscales</taxon>
        <taxon>Stephanodiscaceae</taxon>
        <taxon>Cyclotella</taxon>
    </lineage>
</organism>
<feature type="compositionally biased region" description="Polar residues" evidence="1">
    <location>
        <begin position="784"/>
        <end position="799"/>
    </location>
</feature>
<accession>A0ABD3P6I6</accession>
<proteinExistence type="predicted"/>
<feature type="compositionally biased region" description="Low complexity" evidence="1">
    <location>
        <begin position="734"/>
        <end position="743"/>
    </location>
</feature>
<gene>
    <name evidence="2" type="ORF">ACHAWO_010262</name>
</gene>
<feature type="compositionally biased region" description="Polar residues" evidence="1">
    <location>
        <begin position="814"/>
        <end position="826"/>
    </location>
</feature>
<protein>
    <submittedName>
        <fullName evidence="2">Uncharacterized protein</fullName>
    </submittedName>
</protein>
<feature type="compositionally biased region" description="Polar residues" evidence="1">
    <location>
        <begin position="714"/>
        <end position="723"/>
    </location>
</feature>
<dbReference type="Proteomes" id="UP001530400">
    <property type="component" value="Unassembled WGS sequence"/>
</dbReference>
<feature type="region of interest" description="Disordered" evidence="1">
    <location>
        <begin position="714"/>
        <end position="826"/>
    </location>
</feature>
<reference evidence="2 3" key="1">
    <citation type="submission" date="2024-10" db="EMBL/GenBank/DDBJ databases">
        <title>Updated reference genomes for cyclostephanoid diatoms.</title>
        <authorList>
            <person name="Roberts W.R."/>
            <person name="Alverson A.J."/>
        </authorList>
    </citation>
    <scope>NUCLEOTIDE SEQUENCE [LARGE SCALE GENOMIC DNA]</scope>
    <source>
        <strain evidence="2 3">AJA010-31</strain>
    </source>
</reference>
<evidence type="ECO:0000313" key="2">
    <source>
        <dbReference type="EMBL" id="KAL3783063.1"/>
    </source>
</evidence>
<dbReference type="EMBL" id="JALLPJ020000782">
    <property type="protein sequence ID" value="KAL3783063.1"/>
    <property type="molecule type" value="Genomic_DNA"/>
</dbReference>
<sequence length="826" mass="91036">MNYAASASSLSSQQPTTIPSASRLCIRCRHPNPDLILLSCHCTLHARCTPVPIRQCPNPHHAHIPLTPACPLELLPMDFTELDEAKKNSGGIHKRGSKQPAKKKPKIEGGSPSDNDDTTESTSTAAASLSLDLRTGRWTPEETTHCDALIHQFMMGRLPLSDGLKLNEFLAAMLKSKQSRLTKKMKNAKLSSKTFKRSIGFLAEDLEAIRFGESESAFFNSIQNGLERAEMKFHIGKEWREAFSTYCVSHGQSLNADKWLASVEEMDRRNLRVKEVERVRRREMMMGCALRRDTMNPDRGVVIDGVKSSCVENGNALTGGGAIAGGSAMNNDAHQDGMSHSTSQFDGNANAIMATYQNGTLQDSFPSTTTANGTLQESQNTASPFLHKIIAFIQLHHVPFEYVDVWVPSFVPDEGTNSSNNDGSSKEEPKCRLCYAGSLIANQVILENNNRRQAVPLSPEDQFNLQSFGDYSESFSFDVGCGLPGRVYHMGVPTWEQSVHNAPLNHFERVGGAQQWGIRTVVGIPVPSPNVGRVVVVLYSRYDRVKDHDLVIRLTEEFTRLMPSPKWKLVVDVGEMQQVVPPQQQQQAQNGAGNGNDNNTLASEVISMFGEHMPSDPSNPGFAYLQGFMSLRLLLLRTTRSNQEQDIVNTILSSYSSYKAGGRSRPDMALMLARDFMFLNQQTQVVQVQNPQVMQMNGHVANVQQHQQQYIPMGNTSMHQGNMNAPAPVMAHHPQQQQQQQPPSSEHSVASYSSQVAQNQPSYTMPQDSYFMMSDIEPAPVNIPPQQNDHQGGSNNQSPLDAAAAVDNVESLLSPENTGSVGAYSS</sequence>
<evidence type="ECO:0000256" key="1">
    <source>
        <dbReference type="SAM" id="MobiDB-lite"/>
    </source>
</evidence>
<dbReference type="PANTHER" id="PTHR35213:SF3">
    <property type="entry name" value="MYB-LIKE DOMAIN-CONTAINING PROTEIN"/>
    <property type="match status" value="1"/>
</dbReference>
<name>A0ABD3P6I6_9STRA</name>
<feature type="region of interest" description="Disordered" evidence="1">
    <location>
        <begin position="87"/>
        <end position="125"/>
    </location>
</feature>
<comment type="caution">
    <text evidence="2">The sequence shown here is derived from an EMBL/GenBank/DDBJ whole genome shotgun (WGS) entry which is preliminary data.</text>
</comment>
<feature type="compositionally biased region" description="Polar residues" evidence="1">
    <location>
        <begin position="744"/>
        <end position="767"/>
    </location>
</feature>